<dbReference type="Proteomes" id="UP001211907">
    <property type="component" value="Unassembled WGS sequence"/>
</dbReference>
<feature type="domain" description="UBP-type" evidence="10">
    <location>
        <begin position="23"/>
        <end position="151"/>
    </location>
</feature>
<protein>
    <submittedName>
        <fullName evidence="12">NAD-dependent protein deacetylase sirtuin-2</fullName>
    </submittedName>
</protein>
<feature type="compositionally biased region" description="Low complexity" evidence="9">
    <location>
        <begin position="160"/>
        <end position="171"/>
    </location>
</feature>
<evidence type="ECO:0000259" key="11">
    <source>
        <dbReference type="PROSITE" id="PS50305"/>
    </source>
</evidence>
<comment type="cofactor">
    <cofactor evidence="1">
        <name>Zn(2+)</name>
        <dbReference type="ChEBI" id="CHEBI:29105"/>
    </cofactor>
</comment>
<dbReference type="SUPFAM" id="SSF57850">
    <property type="entry name" value="RING/U-box"/>
    <property type="match status" value="1"/>
</dbReference>
<evidence type="ECO:0000256" key="9">
    <source>
        <dbReference type="SAM" id="MobiDB-lite"/>
    </source>
</evidence>
<evidence type="ECO:0000256" key="1">
    <source>
        <dbReference type="ARBA" id="ARBA00001947"/>
    </source>
</evidence>
<organism evidence="12 13">
    <name type="scientific">Physocladia obscura</name>
    <dbReference type="NCBI Taxonomy" id="109957"/>
    <lineage>
        <taxon>Eukaryota</taxon>
        <taxon>Fungi</taxon>
        <taxon>Fungi incertae sedis</taxon>
        <taxon>Chytridiomycota</taxon>
        <taxon>Chytridiomycota incertae sedis</taxon>
        <taxon>Chytridiomycetes</taxon>
        <taxon>Chytridiales</taxon>
        <taxon>Chytriomycetaceae</taxon>
        <taxon>Physocladia</taxon>
    </lineage>
</organism>
<dbReference type="Gene3D" id="3.30.1600.10">
    <property type="entry name" value="SIR2/SIRT2 'Small Domain"/>
    <property type="match status" value="1"/>
</dbReference>
<keyword evidence="8" id="KW-0863">Zinc-finger</keyword>
<dbReference type="PROSITE" id="PS50305">
    <property type="entry name" value="SIRTUIN"/>
    <property type="match status" value="1"/>
</dbReference>
<evidence type="ECO:0000256" key="8">
    <source>
        <dbReference type="PROSITE-ProRule" id="PRU00502"/>
    </source>
</evidence>
<dbReference type="InterPro" id="IPR001607">
    <property type="entry name" value="Znf_UBP"/>
</dbReference>
<dbReference type="EMBL" id="JADGJH010002965">
    <property type="protein sequence ID" value="KAJ3093855.1"/>
    <property type="molecule type" value="Genomic_DNA"/>
</dbReference>
<gene>
    <name evidence="12" type="primary">SIRT2_2</name>
    <name evidence="12" type="ORF">HK100_006383</name>
</gene>
<feature type="region of interest" description="Disordered" evidence="9">
    <location>
        <begin position="455"/>
        <end position="479"/>
    </location>
</feature>
<comment type="caution">
    <text evidence="12">The sequence shown here is derived from an EMBL/GenBank/DDBJ whole genome shotgun (WGS) entry which is preliminary data.</text>
</comment>
<sequence>MAYQASFGDQEMFAVYPKLDCEHVAQHVGPLTEAMREWLAGAAAEGKGCCGGCSAARAEATATEGGGEGGAGAETAGVELWACLAAACATVGCSRYAAAHALSHSRATHHHIALSLADLSVFCYACDSYVEHPALHPAIDCVHLARFDEPHPAFANLQDPSSSSSSVPPASTATNNSNNYDTDLSAFANHIRSNNCSRIVVLAGAGLSTSAGIPDFRSPGSGLYYNLQKYNLPSPESVFDIAYFRNNPLPFFTLAKELFPGNFAPTLSHYFLRLLSEKNFLRRIYTQNIDTLERAAKINPSYIVEAHGSFGSASCVGGLASDATEFVTKDNNSGSFFKFEPAVSLDKPCGATYSQNWIQERIFSNNGENIPPKCDNCKHGIVKPDITFFGESLPKRFFDLCERDLKEADAVIVIGSSLKVMPFAILPTLVNSNVPRLLINRELVGDFEEFSAEHLGNDDDAEDNNGKGKEPANILPVSASIPDRNGRRDHIFLGDCDDGCLKFAELLGFKQELLLLVEKETAAFSNTTSTTTVTSKIDDKEKDIEESLNALHI</sequence>
<keyword evidence="13" id="KW-1185">Reference proteome</keyword>
<dbReference type="SMART" id="SM00290">
    <property type="entry name" value="ZnF_UBP"/>
    <property type="match status" value="1"/>
</dbReference>
<dbReference type="InterPro" id="IPR003000">
    <property type="entry name" value="Sirtuin"/>
</dbReference>
<dbReference type="PANTHER" id="PTHR11085:SF6">
    <property type="entry name" value="NAD-DEPENDENT PROTEIN DEACETYLASE SIRTUIN-2"/>
    <property type="match status" value="1"/>
</dbReference>
<keyword evidence="5" id="KW-0862">Zinc</keyword>
<dbReference type="GO" id="GO:0008270">
    <property type="term" value="F:zinc ion binding"/>
    <property type="evidence" value="ECO:0007669"/>
    <property type="project" value="UniProtKB-KW"/>
</dbReference>
<evidence type="ECO:0000256" key="6">
    <source>
        <dbReference type="ARBA" id="ARBA00023027"/>
    </source>
</evidence>
<dbReference type="GO" id="GO:0017136">
    <property type="term" value="F:histone deacetylase activity, NAD-dependent"/>
    <property type="evidence" value="ECO:0007669"/>
    <property type="project" value="TreeGrafter"/>
</dbReference>
<dbReference type="AlphaFoldDB" id="A0AAD5SW73"/>
<dbReference type="InterPro" id="IPR050134">
    <property type="entry name" value="NAD-dep_sirtuin_deacylases"/>
</dbReference>
<keyword evidence="4" id="KW-0479">Metal-binding</keyword>
<accession>A0AAD5SW73</accession>
<proteinExistence type="inferred from homology"/>
<evidence type="ECO:0000256" key="2">
    <source>
        <dbReference type="ARBA" id="ARBA00006924"/>
    </source>
</evidence>
<dbReference type="GO" id="GO:0005634">
    <property type="term" value="C:nucleus"/>
    <property type="evidence" value="ECO:0007669"/>
    <property type="project" value="TreeGrafter"/>
</dbReference>
<evidence type="ECO:0000259" key="10">
    <source>
        <dbReference type="PROSITE" id="PS50271"/>
    </source>
</evidence>
<comment type="similarity">
    <text evidence="2">Belongs to the sirtuin family. Class I subfamily.</text>
</comment>
<evidence type="ECO:0000313" key="13">
    <source>
        <dbReference type="Proteomes" id="UP001211907"/>
    </source>
</evidence>
<dbReference type="PANTHER" id="PTHR11085">
    <property type="entry name" value="NAD-DEPENDENT PROTEIN DEACYLASE SIRTUIN-5, MITOCHONDRIAL-RELATED"/>
    <property type="match status" value="1"/>
</dbReference>
<name>A0AAD5SW73_9FUNG</name>
<keyword evidence="6" id="KW-0520">NAD</keyword>
<evidence type="ECO:0000256" key="3">
    <source>
        <dbReference type="ARBA" id="ARBA00022679"/>
    </source>
</evidence>
<dbReference type="InterPro" id="IPR026591">
    <property type="entry name" value="Sirtuin_cat_small_dom_sf"/>
</dbReference>
<evidence type="ECO:0000256" key="5">
    <source>
        <dbReference type="ARBA" id="ARBA00022833"/>
    </source>
</evidence>
<dbReference type="Pfam" id="PF02146">
    <property type="entry name" value="SIR2"/>
    <property type="match status" value="1"/>
</dbReference>
<reference evidence="12" key="1">
    <citation type="submission" date="2020-05" db="EMBL/GenBank/DDBJ databases">
        <title>Phylogenomic resolution of chytrid fungi.</title>
        <authorList>
            <person name="Stajich J.E."/>
            <person name="Amses K."/>
            <person name="Simmons R."/>
            <person name="Seto K."/>
            <person name="Myers J."/>
            <person name="Bonds A."/>
            <person name="Quandt C.A."/>
            <person name="Barry K."/>
            <person name="Liu P."/>
            <person name="Grigoriev I."/>
            <person name="Longcore J.E."/>
            <person name="James T.Y."/>
        </authorList>
    </citation>
    <scope>NUCLEOTIDE SEQUENCE</scope>
    <source>
        <strain evidence="12">JEL0513</strain>
    </source>
</reference>
<dbReference type="InterPro" id="IPR026590">
    <property type="entry name" value="Ssirtuin_cat_dom"/>
</dbReference>
<evidence type="ECO:0000256" key="7">
    <source>
        <dbReference type="PROSITE-ProRule" id="PRU00236"/>
    </source>
</evidence>
<dbReference type="Gene3D" id="3.40.50.1220">
    <property type="entry name" value="TPP-binding domain"/>
    <property type="match status" value="1"/>
</dbReference>
<comment type="caution">
    <text evidence="7">Lacks conserved residue(s) required for the propagation of feature annotation.</text>
</comment>
<feature type="domain" description="Deacetylase sirtuin-type" evidence="11">
    <location>
        <begin position="177"/>
        <end position="510"/>
    </location>
</feature>
<dbReference type="PROSITE" id="PS50271">
    <property type="entry name" value="ZF_UBP"/>
    <property type="match status" value="1"/>
</dbReference>
<dbReference type="SUPFAM" id="SSF52467">
    <property type="entry name" value="DHS-like NAD/FAD-binding domain"/>
    <property type="match status" value="1"/>
</dbReference>
<keyword evidence="3" id="KW-0808">Transferase</keyword>
<evidence type="ECO:0000313" key="12">
    <source>
        <dbReference type="EMBL" id="KAJ3093855.1"/>
    </source>
</evidence>
<dbReference type="GO" id="GO:0070403">
    <property type="term" value="F:NAD+ binding"/>
    <property type="evidence" value="ECO:0007669"/>
    <property type="project" value="InterPro"/>
</dbReference>
<evidence type="ECO:0000256" key="4">
    <source>
        <dbReference type="ARBA" id="ARBA00022723"/>
    </source>
</evidence>
<dbReference type="Pfam" id="PF02148">
    <property type="entry name" value="zf-UBP"/>
    <property type="match status" value="1"/>
</dbReference>
<feature type="region of interest" description="Disordered" evidence="9">
    <location>
        <begin position="155"/>
        <end position="177"/>
    </location>
</feature>
<dbReference type="InterPro" id="IPR029035">
    <property type="entry name" value="DHS-like_NAD/FAD-binding_dom"/>
</dbReference>
<dbReference type="InterPro" id="IPR013083">
    <property type="entry name" value="Znf_RING/FYVE/PHD"/>
</dbReference>
<dbReference type="Gene3D" id="3.30.40.10">
    <property type="entry name" value="Zinc/RING finger domain, C3HC4 (zinc finger)"/>
    <property type="match status" value="1"/>
</dbReference>